<dbReference type="PANTHER" id="PTHR44846:SF17">
    <property type="entry name" value="GNTR-FAMILY TRANSCRIPTIONAL REGULATOR"/>
    <property type="match status" value="1"/>
</dbReference>
<dbReference type="GO" id="GO:0003677">
    <property type="term" value="F:DNA binding"/>
    <property type="evidence" value="ECO:0007669"/>
    <property type="project" value="UniProtKB-KW"/>
</dbReference>
<dbReference type="RefSeq" id="WP_103957777.1">
    <property type="nucleotide sequence ID" value="NZ_FNVT01000005.1"/>
</dbReference>
<sequence>MPVVRFPEVLTDLRTKILDGTHPAGEPLAHTEDLMRTYGVSRQVITNAMRALKEEGLVWRVANKGMIVLGPAVVIQIPMAIDFRDEPTAWAAACRRAGTTGHLTTVLSRATPATEEVAHNLRLPAKAKVIISEIRGEIEGQLVCLDQLYWSRERHDAGSYDVERSTGLVELQTRVRPAGPKEALTFRVSRGSPLLDLTRITCNQAGEPLQLLRRLANPQRVHIVDQRLPLTSP</sequence>
<keyword evidence="6" id="KW-1185">Reference proteome</keyword>
<proteinExistence type="predicted"/>
<evidence type="ECO:0000256" key="1">
    <source>
        <dbReference type="ARBA" id="ARBA00023015"/>
    </source>
</evidence>
<organism evidence="5 6">
    <name type="scientific">Nonomuraea solani</name>
    <dbReference type="NCBI Taxonomy" id="1144553"/>
    <lineage>
        <taxon>Bacteria</taxon>
        <taxon>Bacillati</taxon>
        <taxon>Actinomycetota</taxon>
        <taxon>Actinomycetes</taxon>
        <taxon>Streptosporangiales</taxon>
        <taxon>Streptosporangiaceae</taxon>
        <taxon>Nonomuraea</taxon>
    </lineage>
</organism>
<dbReference type="SMART" id="SM00866">
    <property type="entry name" value="UTRA"/>
    <property type="match status" value="1"/>
</dbReference>
<evidence type="ECO:0000313" key="6">
    <source>
        <dbReference type="Proteomes" id="UP000236732"/>
    </source>
</evidence>
<keyword evidence="3" id="KW-0804">Transcription</keyword>
<dbReference type="PANTHER" id="PTHR44846">
    <property type="entry name" value="MANNOSYL-D-GLYCERATE TRANSPORT/METABOLISM SYSTEM REPRESSOR MNGR-RELATED"/>
    <property type="match status" value="1"/>
</dbReference>
<dbReference type="Gene3D" id="1.10.10.10">
    <property type="entry name" value="Winged helix-like DNA-binding domain superfamily/Winged helix DNA-binding domain"/>
    <property type="match status" value="1"/>
</dbReference>
<dbReference type="InterPro" id="IPR000524">
    <property type="entry name" value="Tscrpt_reg_HTH_GntR"/>
</dbReference>
<evidence type="ECO:0000256" key="2">
    <source>
        <dbReference type="ARBA" id="ARBA00023125"/>
    </source>
</evidence>
<dbReference type="InterPro" id="IPR050679">
    <property type="entry name" value="Bact_HTH_transcr_reg"/>
</dbReference>
<dbReference type="SUPFAM" id="SSF64288">
    <property type="entry name" value="Chorismate lyase-like"/>
    <property type="match status" value="1"/>
</dbReference>
<dbReference type="Pfam" id="PF07702">
    <property type="entry name" value="UTRA"/>
    <property type="match status" value="1"/>
</dbReference>
<reference evidence="5 6" key="1">
    <citation type="submission" date="2016-10" db="EMBL/GenBank/DDBJ databases">
        <authorList>
            <person name="de Groot N.N."/>
        </authorList>
    </citation>
    <scope>NUCLEOTIDE SEQUENCE [LARGE SCALE GENOMIC DNA]</scope>
    <source>
        <strain evidence="5 6">CGMCC 4.7037</strain>
    </source>
</reference>
<dbReference type="Proteomes" id="UP000236732">
    <property type="component" value="Unassembled WGS sequence"/>
</dbReference>
<dbReference type="Gene3D" id="3.40.1410.10">
    <property type="entry name" value="Chorismate lyase-like"/>
    <property type="match status" value="1"/>
</dbReference>
<dbReference type="GO" id="GO:0045892">
    <property type="term" value="P:negative regulation of DNA-templated transcription"/>
    <property type="evidence" value="ECO:0007669"/>
    <property type="project" value="TreeGrafter"/>
</dbReference>
<dbReference type="GO" id="GO:0003700">
    <property type="term" value="F:DNA-binding transcription factor activity"/>
    <property type="evidence" value="ECO:0007669"/>
    <property type="project" value="InterPro"/>
</dbReference>
<dbReference type="InterPro" id="IPR036390">
    <property type="entry name" value="WH_DNA-bd_sf"/>
</dbReference>
<dbReference type="AlphaFoldDB" id="A0A1H6DKJ5"/>
<dbReference type="Pfam" id="PF00392">
    <property type="entry name" value="GntR"/>
    <property type="match status" value="1"/>
</dbReference>
<evidence type="ECO:0000259" key="4">
    <source>
        <dbReference type="PROSITE" id="PS50949"/>
    </source>
</evidence>
<protein>
    <submittedName>
        <fullName evidence="5">DNA-binding transcriptional regulator, GntR family</fullName>
    </submittedName>
</protein>
<dbReference type="InterPro" id="IPR028978">
    <property type="entry name" value="Chorismate_lyase_/UTRA_dom_sf"/>
</dbReference>
<accession>A0A1H6DKJ5</accession>
<evidence type="ECO:0000313" key="5">
    <source>
        <dbReference type="EMBL" id="SEG85196.1"/>
    </source>
</evidence>
<gene>
    <name evidence="5" type="ORF">SAMN05444920_105485</name>
</gene>
<dbReference type="EMBL" id="FNVT01000005">
    <property type="protein sequence ID" value="SEG85196.1"/>
    <property type="molecule type" value="Genomic_DNA"/>
</dbReference>
<keyword evidence="2 5" id="KW-0238">DNA-binding</keyword>
<keyword evidence="1" id="KW-0805">Transcription regulation</keyword>
<name>A0A1H6DKJ5_9ACTN</name>
<feature type="domain" description="HTH gntR-type" evidence="4">
    <location>
        <begin position="3"/>
        <end position="71"/>
    </location>
</feature>
<dbReference type="SMART" id="SM00345">
    <property type="entry name" value="HTH_GNTR"/>
    <property type="match status" value="1"/>
</dbReference>
<dbReference type="OrthoDB" id="3525243at2"/>
<dbReference type="SUPFAM" id="SSF46785">
    <property type="entry name" value="Winged helix' DNA-binding domain"/>
    <property type="match status" value="1"/>
</dbReference>
<dbReference type="InterPro" id="IPR036388">
    <property type="entry name" value="WH-like_DNA-bd_sf"/>
</dbReference>
<dbReference type="InterPro" id="IPR011663">
    <property type="entry name" value="UTRA"/>
</dbReference>
<dbReference type="PROSITE" id="PS50949">
    <property type="entry name" value="HTH_GNTR"/>
    <property type="match status" value="1"/>
</dbReference>
<evidence type="ECO:0000256" key="3">
    <source>
        <dbReference type="ARBA" id="ARBA00023163"/>
    </source>
</evidence>